<evidence type="ECO:0000313" key="8">
    <source>
        <dbReference type="EMBL" id="KAK8881729.1"/>
    </source>
</evidence>
<comment type="subcellular location">
    <subcellularLocation>
        <location evidence="1">Membrane</location>
        <topology evidence="1">Multi-pass membrane protein</topology>
    </subcellularLocation>
</comment>
<keyword evidence="2 6" id="KW-0812">Transmembrane</keyword>
<protein>
    <recommendedName>
        <fullName evidence="10">Derlin</fullName>
    </recommendedName>
</protein>
<dbReference type="PANTHER" id="PTHR13377">
    <property type="entry name" value="PLACENTAL PROTEIN 6"/>
    <property type="match status" value="1"/>
</dbReference>
<evidence type="ECO:0000313" key="9">
    <source>
        <dbReference type="Proteomes" id="UP001470230"/>
    </source>
</evidence>
<feature type="transmembrane region" description="Helical" evidence="6">
    <location>
        <begin position="167"/>
        <end position="200"/>
    </location>
</feature>
<gene>
    <name evidence="8" type="ORF">M9Y10_004489</name>
    <name evidence="7" type="ORF">M9Y10_037658</name>
</gene>
<dbReference type="InterPro" id="IPR035952">
    <property type="entry name" value="Rhomboid-like_sf"/>
</dbReference>
<keyword evidence="4 6" id="KW-0472">Membrane</keyword>
<dbReference type="SMART" id="SM01160">
    <property type="entry name" value="DUF1751"/>
    <property type="match status" value="1"/>
</dbReference>
<dbReference type="EMBL" id="JAPFFF010000010">
    <property type="protein sequence ID" value="KAK8881729.1"/>
    <property type="molecule type" value="Genomic_DNA"/>
</dbReference>
<keyword evidence="9" id="KW-1185">Reference proteome</keyword>
<dbReference type="Proteomes" id="UP001470230">
    <property type="component" value="Unassembled WGS sequence"/>
</dbReference>
<feature type="region of interest" description="Disordered" evidence="5">
    <location>
        <begin position="232"/>
        <end position="298"/>
    </location>
</feature>
<evidence type="ECO:0000256" key="3">
    <source>
        <dbReference type="ARBA" id="ARBA00022989"/>
    </source>
</evidence>
<evidence type="ECO:0000256" key="1">
    <source>
        <dbReference type="ARBA" id="ARBA00004141"/>
    </source>
</evidence>
<proteinExistence type="predicted"/>
<dbReference type="SUPFAM" id="SSF144091">
    <property type="entry name" value="Rhomboid-like"/>
    <property type="match status" value="1"/>
</dbReference>
<sequence length="298" mass="33207">MNNGGENAATPQFTTTKVSIVIVSLTGIVTFLGMLPKLTSLFALVPSSFSLPFPKIWILLTATFYHENILFGLFNILIFLLFARQIEPLMGSKEFLRLFITLGFYTNILVLLFAAIMILITGNRLILQRPFITSGAPLSAIVIWLAHEFVDMKIPTMCGLVEVRAIPFYSFFVQLLFSLLGSIDGLITTIFSYVLTYLYIRYIKRNGRIRGDPSFSPLKLLPSCCTCFGDDDDDNDGPAGPPMGFGTFQQPGDANDGGGIDRFRYNNNNNDNQGQRNNNNQNRQTPNRFQGSPRTVGN</sequence>
<feature type="transmembrane region" description="Helical" evidence="6">
    <location>
        <begin position="57"/>
        <end position="83"/>
    </location>
</feature>
<accession>A0ABR2JS47</accession>
<dbReference type="Gene3D" id="1.20.1540.10">
    <property type="entry name" value="Rhomboid-like"/>
    <property type="match status" value="1"/>
</dbReference>
<feature type="transmembrane region" description="Helical" evidence="6">
    <location>
        <begin position="95"/>
        <end position="119"/>
    </location>
</feature>
<evidence type="ECO:0000256" key="6">
    <source>
        <dbReference type="SAM" id="Phobius"/>
    </source>
</evidence>
<reference evidence="8 9" key="1">
    <citation type="submission" date="2024-04" db="EMBL/GenBank/DDBJ databases">
        <title>Tritrichomonas musculus Genome.</title>
        <authorList>
            <person name="Alves-Ferreira E."/>
            <person name="Grigg M."/>
            <person name="Lorenzi H."/>
            <person name="Galac M."/>
        </authorList>
    </citation>
    <scope>NUCLEOTIDE SEQUENCE [LARGE SCALE GENOMIC DNA]</scope>
    <source>
        <strain evidence="8 9">EAF2021</strain>
    </source>
</reference>
<evidence type="ECO:0000256" key="5">
    <source>
        <dbReference type="SAM" id="MobiDB-lite"/>
    </source>
</evidence>
<dbReference type="PANTHER" id="PTHR13377:SF3">
    <property type="entry name" value="TRANSMEMBRANE PROTEIN 115"/>
    <property type="match status" value="1"/>
</dbReference>
<comment type="caution">
    <text evidence="8">The sequence shown here is derived from an EMBL/GenBank/DDBJ whole genome shotgun (WGS) entry which is preliminary data.</text>
</comment>
<organism evidence="8 9">
    <name type="scientific">Tritrichomonas musculus</name>
    <dbReference type="NCBI Taxonomy" id="1915356"/>
    <lineage>
        <taxon>Eukaryota</taxon>
        <taxon>Metamonada</taxon>
        <taxon>Parabasalia</taxon>
        <taxon>Tritrichomonadida</taxon>
        <taxon>Tritrichomonadidae</taxon>
        <taxon>Tritrichomonas</taxon>
    </lineage>
</organism>
<evidence type="ECO:0000313" key="7">
    <source>
        <dbReference type="EMBL" id="KAK8833951.1"/>
    </source>
</evidence>
<dbReference type="Pfam" id="PF08551">
    <property type="entry name" value="DUF1751"/>
    <property type="match status" value="1"/>
</dbReference>
<evidence type="ECO:0008006" key="10">
    <source>
        <dbReference type="Google" id="ProtNLM"/>
    </source>
</evidence>
<evidence type="ECO:0000256" key="2">
    <source>
        <dbReference type="ARBA" id="ARBA00022692"/>
    </source>
</evidence>
<evidence type="ECO:0000256" key="4">
    <source>
        <dbReference type="ARBA" id="ARBA00023136"/>
    </source>
</evidence>
<dbReference type="InterPro" id="IPR013861">
    <property type="entry name" value="TMEM115/Pdh1/Rbl19"/>
</dbReference>
<dbReference type="EMBL" id="JAPFFF010000570">
    <property type="protein sequence ID" value="KAK8833951.1"/>
    <property type="molecule type" value="Genomic_DNA"/>
</dbReference>
<name>A0ABR2JS47_9EUKA</name>
<feature type="transmembrane region" description="Helical" evidence="6">
    <location>
        <begin position="20"/>
        <end position="45"/>
    </location>
</feature>
<keyword evidence="3 6" id="KW-1133">Transmembrane helix</keyword>
<feature type="compositionally biased region" description="Low complexity" evidence="5">
    <location>
        <begin position="265"/>
        <end position="290"/>
    </location>
</feature>